<evidence type="ECO:0000256" key="3">
    <source>
        <dbReference type="ARBA" id="ARBA00022448"/>
    </source>
</evidence>
<proteinExistence type="inferred from homology"/>
<sequence>MDVVIDLAVGSFAGAVGVLVGHPLDVIKVRMQQSSQYRSMLDCTVKTLRGEGPLGFLKGVGPPLASVAAYQAVCFASFNMALSAITTESEENASMGTLFAAGCISGAATVPVTTPTDLVKIRLQLQTDAANRQYSGMIDCAAQIWRSEGWTGLLRGLEATAYRDVFATGFYFVAYHQVKRTCQRTGIFGERSEPAELFAGGCAGVASWGSASPFDVVKTRMQAENAQMQTSALQYLFRIIREEGYSRLVRGLGPLLSRAFFVNAVTFYAYEEGLRLVQSLQDCYTPSSSVSSS</sequence>
<dbReference type="PROSITE" id="PS50920">
    <property type="entry name" value="SOLCAR"/>
    <property type="match status" value="3"/>
</dbReference>
<evidence type="ECO:0000256" key="6">
    <source>
        <dbReference type="ARBA" id="ARBA00022989"/>
    </source>
</evidence>
<evidence type="ECO:0008006" key="12">
    <source>
        <dbReference type="Google" id="ProtNLM"/>
    </source>
</evidence>
<comment type="subcellular location">
    <subcellularLocation>
        <location evidence="1">Mitochondrion membrane</location>
        <topology evidence="1">Multi-pass membrane protein</topology>
    </subcellularLocation>
</comment>
<keyword evidence="7" id="KW-0496">Mitochondrion</keyword>
<evidence type="ECO:0000256" key="7">
    <source>
        <dbReference type="ARBA" id="ARBA00023128"/>
    </source>
</evidence>
<protein>
    <recommendedName>
        <fullName evidence="12">Mitochondrial carrier protein</fullName>
    </recommendedName>
</protein>
<evidence type="ECO:0000256" key="9">
    <source>
        <dbReference type="PROSITE-ProRule" id="PRU00282"/>
    </source>
</evidence>
<dbReference type="InterPro" id="IPR018108">
    <property type="entry name" value="MCP_transmembrane"/>
</dbReference>
<dbReference type="PRINTS" id="PR00926">
    <property type="entry name" value="MITOCARRIER"/>
</dbReference>
<feature type="repeat" description="Solcar" evidence="9">
    <location>
        <begin position="1"/>
        <end position="84"/>
    </location>
</feature>
<dbReference type="AlphaFoldDB" id="A0A7S2W9D0"/>
<dbReference type="InterPro" id="IPR050567">
    <property type="entry name" value="Mitochondrial_Carrier"/>
</dbReference>
<dbReference type="Pfam" id="PF00153">
    <property type="entry name" value="Mito_carr"/>
    <property type="match status" value="3"/>
</dbReference>
<evidence type="ECO:0000256" key="1">
    <source>
        <dbReference type="ARBA" id="ARBA00004225"/>
    </source>
</evidence>
<gene>
    <name evidence="11" type="ORF">RMAR1173_LOCUS5677</name>
</gene>
<name>A0A7S2W9D0_9STRA</name>
<keyword evidence="3 10" id="KW-0813">Transport</keyword>
<accession>A0A7S2W9D0</accession>
<evidence type="ECO:0000256" key="4">
    <source>
        <dbReference type="ARBA" id="ARBA00022692"/>
    </source>
</evidence>
<evidence type="ECO:0000256" key="2">
    <source>
        <dbReference type="ARBA" id="ARBA00006375"/>
    </source>
</evidence>
<keyword evidence="8 9" id="KW-0472">Membrane</keyword>
<dbReference type="SUPFAM" id="SSF103506">
    <property type="entry name" value="Mitochondrial carrier"/>
    <property type="match status" value="1"/>
</dbReference>
<evidence type="ECO:0000313" key="11">
    <source>
        <dbReference type="EMBL" id="CAD9674251.1"/>
    </source>
</evidence>
<dbReference type="Gene3D" id="1.50.40.10">
    <property type="entry name" value="Mitochondrial carrier domain"/>
    <property type="match status" value="1"/>
</dbReference>
<dbReference type="InterPro" id="IPR023395">
    <property type="entry name" value="MCP_dom_sf"/>
</dbReference>
<feature type="repeat" description="Solcar" evidence="9">
    <location>
        <begin position="93"/>
        <end position="181"/>
    </location>
</feature>
<keyword evidence="5" id="KW-0677">Repeat</keyword>
<dbReference type="GO" id="GO:0022857">
    <property type="term" value="F:transmembrane transporter activity"/>
    <property type="evidence" value="ECO:0007669"/>
    <property type="project" value="TreeGrafter"/>
</dbReference>
<dbReference type="GO" id="GO:0031966">
    <property type="term" value="C:mitochondrial membrane"/>
    <property type="evidence" value="ECO:0007669"/>
    <property type="project" value="UniProtKB-SubCell"/>
</dbReference>
<keyword evidence="6" id="KW-1133">Transmembrane helix</keyword>
<dbReference type="PANTHER" id="PTHR45624:SF10">
    <property type="entry name" value="SLC (SOLUTE CARRIER) HOMOLOG"/>
    <property type="match status" value="1"/>
</dbReference>
<dbReference type="EMBL" id="HBHJ01008760">
    <property type="protein sequence ID" value="CAD9674251.1"/>
    <property type="molecule type" value="Transcribed_RNA"/>
</dbReference>
<evidence type="ECO:0000256" key="10">
    <source>
        <dbReference type="RuleBase" id="RU000488"/>
    </source>
</evidence>
<dbReference type="PANTHER" id="PTHR45624">
    <property type="entry name" value="MITOCHONDRIAL BASIC AMINO ACIDS TRANSPORTER-RELATED"/>
    <property type="match status" value="1"/>
</dbReference>
<keyword evidence="4 9" id="KW-0812">Transmembrane</keyword>
<comment type="similarity">
    <text evidence="2 10">Belongs to the mitochondrial carrier (TC 2.A.29) family.</text>
</comment>
<dbReference type="InterPro" id="IPR002067">
    <property type="entry name" value="MCP"/>
</dbReference>
<evidence type="ECO:0000256" key="5">
    <source>
        <dbReference type="ARBA" id="ARBA00022737"/>
    </source>
</evidence>
<evidence type="ECO:0000256" key="8">
    <source>
        <dbReference type="ARBA" id="ARBA00023136"/>
    </source>
</evidence>
<feature type="repeat" description="Solcar" evidence="9">
    <location>
        <begin position="191"/>
        <end position="276"/>
    </location>
</feature>
<organism evidence="11">
    <name type="scientific">Rhizochromulina marina</name>
    <dbReference type="NCBI Taxonomy" id="1034831"/>
    <lineage>
        <taxon>Eukaryota</taxon>
        <taxon>Sar</taxon>
        <taxon>Stramenopiles</taxon>
        <taxon>Ochrophyta</taxon>
        <taxon>Dictyochophyceae</taxon>
        <taxon>Rhizochromulinales</taxon>
        <taxon>Rhizochromulina</taxon>
    </lineage>
</organism>
<reference evidence="11" key="1">
    <citation type="submission" date="2021-01" db="EMBL/GenBank/DDBJ databases">
        <authorList>
            <person name="Corre E."/>
            <person name="Pelletier E."/>
            <person name="Niang G."/>
            <person name="Scheremetjew M."/>
            <person name="Finn R."/>
            <person name="Kale V."/>
            <person name="Holt S."/>
            <person name="Cochrane G."/>
            <person name="Meng A."/>
            <person name="Brown T."/>
            <person name="Cohen L."/>
        </authorList>
    </citation>
    <scope>NUCLEOTIDE SEQUENCE</scope>
    <source>
        <strain evidence="11">CCMP1243</strain>
    </source>
</reference>